<dbReference type="Pfam" id="PF00908">
    <property type="entry name" value="dTDP_sugar_isom"/>
    <property type="match status" value="1"/>
</dbReference>
<protein>
    <submittedName>
        <fullName evidence="1">dTDP-4-dehydrorhamnose 3,5-epimerase family protein</fullName>
    </submittedName>
</protein>
<dbReference type="InterPro" id="IPR000888">
    <property type="entry name" value="RmlC-like"/>
</dbReference>
<keyword evidence="2" id="KW-1185">Reference proteome</keyword>
<evidence type="ECO:0000313" key="2">
    <source>
        <dbReference type="Proteomes" id="UP001302059"/>
    </source>
</evidence>
<dbReference type="Gene3D" id="2.60.120.10">
    <property type="entry name" value="Jelly Rolls"/>
    <property type="match status" value="1"/>
</dbReference>
<accession>A0ABT7JJB1</accession>
<evidence type="ECO:0000313" key="1">
    <source>
        <dbReference type="EMBL" id="MDL2344570.1"/>
    </source>
</evidence>
<dbReference type="PANTHER" id="PTHR21047:SF2">
    <property type="entry name" value="THYMIDINE DIPHOSPHO-4-KETO-RHAMNOSE 3,5-EPIMERASE"/>
    <property type="match status" value="1"/>
</dbReference>
<proteinExistence type="predicted"/>
<dbReference type="RefSeq" id="WP_285523647.1">
    <property type="nucleotide sequence ID" value="NZ_JASNGB010000091.1"/>
</dbReference>
<name>A0ABT7JJB1_9DEIO</name>
<dbReference type="PANTHER" id="PTHR21047">
    <property type="entry name" value="DTDP-6-DEOXY-D-GLUCOSE-3,5 EPIMERASE"/>
    <property type="match status" value="1"/>
</dbReference>
<dbReference type="EMBL" id="JASNGB010000091">
    <property type="protein sequence ID" value="MDL2344570.1"/>
    <property type="molecule type" value="Genomic_DNA"/>
</dbReference>
<organism evidence="1 2">
    <name type="scientific">Deinococcus rhizophilus</name>
    <dbReference type="NCBI Taxonomy" id="3049544"/>
    <lineage>
        <taxon>Bacteria</taxon>
        <taxon>Thermotogati</taxon>
        <taxon>Deinococcota</taxon>
        <taxon>Deinococci</taxon>
        <taxon>Deinococcales</taxon>
        <taxon>Deinococcaceae</taxon>
        <taxon>Deinococcus</taxon>
    </lineage>
</organism>
<gene>
    <name evidence="1" type="ORF">QOL99_10420</name>
</gene>
<sequence length="115" mass="12641">MIFTETRLSGAFIIDPEPRGDERGLFARTFCQHEFAAHGLKVEVAQTNLSFNHRAGTLRGLHFQRPPAAETKLVRCTRGAIVDVIVDLRPGSPTYLGHVAVELSEDNRRGGPSST</sequence>
<dbReference type="CDD" id="cd00438">
    <property type="entry name" value="cupin_RmlC"/>
    <property type="match status" value="1"/>
</dbReference>
<comment type="caution">
    <text evidence="1">The sequence shown here is derived from an EMBL/GenBank/DDBJ whole genome shotgun (WGS) entry which is preliminary data.</text>
</comment>
<reference evidence="1 2" key="1">
    <citation type="submission" date="2023-05" db="EMBL/GenBank/DDBJ databases">
        <authorList>
            <person name="Gao F."/>
        </authorList>
    </citation>
    <scope>NUCLEOTIDE SEQUENCE [LARGE SCALE GENOMIC DNA]</scope>
    <source>
        <strain evidence="1 2">MIMF12</strain>
    </source>
</reference>
<dbReference type="InterPro" id="IPR011051">
    <property type="entry name" value="RmlC_Cupin_sf"/>
</dbReference>
<dbReference type="Proteomes" id="UP001302059">
    <property type="component" value="Unassembled WGS sequence"/>
</dbReference>
<dbReference type="SUPFAM" id="SSF51182">
    <property type="entry name" value="RmlC-like cupins"/>
    <property type="match status" value="1"/>
</dbReference>
<dbReference type="InterPro" id="IPR014710">
    <property type="entry name" value="RmlC-like_jellyroll"/>
</dbReference>